<comment type="caution">
    <text evidence="4">Lacks conserved residue(s) required for the propagation of feature annotation.</text>
</comment>
<evidence type="ECO:0000313" key="7">
    <source>
        <dbReference type="Proteomes" id="UP000030988"/>
    </source>
</evidence>
<protein>
    <recommendedName>
        <fullName evidence="5">PNPLA domain-containing protein</fullName>
    </recommendedName>
</protein>
<feature type="domain" description="PNPLA" evidence="5">
    <location>
        <begin position="7"/>
        <end position="203"/>
    </location>
</feature>
<feature type="active site" description="Nucleophile" evidence="4">
    <location>
        <position position="40"/>
    </location>
</feature>
<evidence type="ECO:0000256" key="1">
    <source>
        <dbReference type="ARBA" id="ARBA00022801"/>
    </source>
</evidence>
<keyword evidence="3 4" id="KW-0443">Lipid metabolism</keyword>
<dbReference type="STRING" id="1572751.PK98_08125"/>
<name>A0A0B2C3W5_9SPHN</name>
<keyword evidence="1 4" id="KW-0378">Hydrolase</keyword>
<dbReference type="InterPro" id="IPR002641">
    <property type="entry name" value="PNPLA_dom"/>
</dbReference>
<dbReference type="Proteomes" id="UP000030988">
    <property type="component" value="Unassembled WGS sequence"/>
</dbReference>
<dbReference type="SUPFAM" id="SSF52151">
    <property type="entry name" value="FabD/lysophospholipase-like"/>
    <property type="match status" value="1"/>
</dbReference>
<evidence type="ECO:0000313" key="6">
    <source>
        <dbReference type="EMBL" id="KHL26850.1"/>
    </source>
</evidence>
<feature type="short sequence motif" description="GXSXG" evidence="4">
    <location>
        <begin position="38"/>
        <end position="42"/>
    </location>
</feature>
<keyword evidence="7" id="KW-1185">Reference proteome</keyword>
<comment type="caution">
    <text evidence="6">The sequence shown here is derived from an EMBL/GenBank/DDBJ whole genome shotgun (WGS) entry which is preliminary data.</text>
</comment>
<feature type="active site" description="Proton acceptor" evidence="4">
    <location>
        <position position="190"/>
    </location>
</feature>
<evidence type="ECO:0000259" key="5">
    <source>
        <dbReference type="PROSITE" id="PS51635"/>
    </source>
</evidence>
<organism evidence="6 7">
    <name type="scientific">Croceibacterium mercuriale</name>
    <dbReference type="NCBI Taxonomy" id="1572751"/>
    <lineage>
        <taxon>Bacteria</taxon>
        <taxon>Pseudomonadati</taxon>
        <taxon>Pseudomonadota</taxon>
        <taxon>Alphaproteobacteria</taxon>
        <taxon>Sphingomonadales</taxon>
        <taxon>Erythrobacteraceae</taxon>
        <taxon>Croceibacterium</taxon>
    </lineage>
</organism>
<dbReference type="AlphaFoldDB" id="A0A0B2C3W5"/>
<gene>
    <name evidence="6" type="ORF">PK98_08125</name>
</gene>
<sequence>MDHDVVLVLGGGNALGAYQAGVYQALHEAGILPDRIVGASIGALNGGIIAGNAPDRRLVRLAEFWRPGLANGDWSGSLHDTWRRSWDTIGYLMAGRPGMFAPLGSSAFSPSPPSIYDTRPMAAQLAQLIDLERLNSGAIPYAATAVDLETGEEVTFDTRSGPIGIDHIRASGALPPSFPPIAIDGRLFVDGGIAANLPLDPVLDTPPGRPILCIAVDLLPAAGARPGTLGMAAERVQDLIFAVQSRRTITRWQERYASAADGGGRQPVTLACLTYADQQPEVAGKAMDFSPTSVRFRWDAGYRDGGALVALLRSGTIIVGGPGLQVHHLPDQQKAKAEHPA</sequence>
<dbReference type="InterPro" id="IPR050301">
    <property type="entry name" value="NTE"/>
</dbReference>
<feature type="short sequence motif" description="DGA/G" evidence="4">
    <location>
        <begin position="190"/>
        <end position="192"/>
    </location>
</feature>
<reference evidence="6 7" key="1">
    <citation type="submission" date="2014-11" db="EMBL/GenBank/DDBJ databases">
        <title>Draft genome sequence of Kirrobacter mercurialis.</title>
        <authorList>
            <person name="Coil D.A."/>
            <person name="Eisen J.A."/>
        </authorList>
    </citation>
    <scope>NUCLEOTIDE SEQUENCE [LARGE SCALE GENOMIC DNA]</scope>
    <source>
        <strain evidence="6 7">Coronado</strain>
    </source>
</reference>
<keyword evidence="2 4" id="KW-0442">Lipid degradation</keyword>
<evidence type="ECO:0000256" key="2">
    <source>
        <dbReference type="ARBA" id="ARBA00022963"/>
    </source>
</evidence>
<dbReference type="GO" id="GO:0016042">
    <property type="term" value="P:lipid catabolic process"/>
    <property type="evidence" value="ECO:0007669"/>
    <property type="project" value="UniProtKB-UniRule"/>
</dbReference>
<dbReference type="CDD" id="cd07209">
    <property type="entry name" value="Pat_hypo_Ecoli_Z1214_like"/>
    <property type="match status" value="1"/>
</dbReference>
<dbReference type="InterPro" id="IPR016035">
    <property type="entry name" value="Acyl_Trfase/lysoPLipase"/>
</dbReference>
<dbReference type="PANTHER" id="PTHR14226:SF57">
    <property type="entry name" value="BLR7027 PROTEIN"/>
    <property type="match status" value="1"/>
</dbReference>
<dbReference type="GO" id="GO:0016787">
    <property type="term" value="F:hydrolase activity"/>
    <property type="evidence" value="ECO:0007669"/>
    <property type="project" value="UniProtKB-UniRule"/>
</dbReference>
<evidence type="ECO:0000256" key="4">
    <source>
        <dbReference type="PROSITE-ProRule" id="PRU01161"/>
    </source>
</evidence>
<proteinExistence type="predicted"/>
<dbReference type="Pfam" id="PF01734">
    <property type="entry name" value="Patatin"/>
    <property type="match status" value="1"/>
</dbReference>
<dbReference type="PROSITE" id="PS51635">
    <property type="entry name" value="PNPLA"/>
    <property type="match status" value="1"/>
</dbReference>
<evidence type="ECO:0000256" key="3">
    <source>
        <dbReference type="ARBA" id="ARBA00023098"/>
    </source>
</evidence>
<dbReference type="EMBL" id="JTDN01000001">
    <property type="protein sequence ID" value="KHL26850.1"/>
    <property type="molecule type" value="Genomic_DNA"/>
</dbReference>
<dbReference type="PANTHER" id="PTHR14226">
    <property type="entry name" value="NEUROPATHY TARGET ESTERASE/SWISS CHEESE D.MELANOGASTER"/>
    <property type="match status" value="1"/>
</dbReference>
<accession>A0A0B2C3W5</accession>
<dbReference type="Gene3D" id="3.40.1090.10">
    <property type="entry name" value="Cytosolic phospholipase A2 catalytic domain"/>
    <property type="match status" value="2"/>
</dbReference>
<dbReference type="OrthoDB" id="9807112at2"/>